<dbReference type="AlphaFoldDB" id="A0A6I6INW5"/>
<accession>A0A6I6INW5</accession>
<evidence type="ECO:0000313" key="2">
    <source>
        <dbReference type="Proteomes" id="UP000428330"/>
    </source>
</evidence>
<dbReference type="Proteomes" id="UP000428330">
    <property type="component" value="Chromosome"/>
</dbReference>
<dbReference type="KEGG" id="rom:EI983_11270"/>
<organism evidence="1 2">
    <name type="scientific">Roseovarius faecimaris</name>
    <dbReference type="NCBI Taxonomy" id="2494550"/>
    <lineage>
        <taxon>Bacteria</taxon>
        <taxon>Pseudomonadati</taxon>
        <taxon>Pseudomonadota</taxon>
        <taxon>Alphaproteobacteria</taxon>
        <taxon>Rhodobacterales</taxon>
        <taxon>Roseobacteraceae</taxon>
        <taxon>Roseovarius</taxon>
    </lineage>
</organism>
<name>A0A6I6INW5_9RHOB</name>
<reference evidence="2" key="1">
    <citation type="submission" date="2018-12" db="EMBL/GenBank/DDBJ databases">
        <title>Complete genome sequence of Roseovarius sp. MME-070.</title>
        <authorList>
            <person name="Nam Y.-D."/>
            <person name="Kang J."/>
            <person name="Chung W.-H."/>
            <person name="Park Y.S."/>
        </authorList>
    </citation>
    <scope>NUCLEOTIDE SEQUENCE [LARGE SCALE GENOMIC DNA]</scope>
    <source>
        <strain evidence="2">MME-070</strain>
    </source>
</reference>
<dbReference type="EMBL" id="CP034348">
    <property type="protein sequence ID" value="QGX98820.1"/>
    <property type="molecule type" value="Genomic_DNA"/>
</dbReference>
<proteinExistence type="predicted"/>
<sequence>MRMPIYGTLTDGAPMNKLALHQPRSGFLPPARRAKLTPTDTPGLGVVPDFESLGAPVATYGESP</sequence>
<protein>
    <submittedName>
        <fullName evidence="1">Uncharacterized protein</fullName>
    </submittedName>
</protein>
<gene>
    <name evidence="1" type="ORF">EI983_11270</name>
</gene>
<evidence type="ECO:0000313" key="1">
    <source>
        <dbReference type="EMBL" id="QGX98820.1"/>
    </source>
</evidence>
<keyword evidence="2" id="KW-1185">Reference proteome</keyword>